<organism evidence="2 3">
    <name type="scientific">Sinorhizobium terangae</name>
    <dbReference type="NCBI Taxonomy" id="110322"/>
    <lineage>
        <taxon>Bacteria</taxon>
        <taxon>Pseudomonadati</taxon>
        <taxon>Pseudomonadota</taxon>
        <taxon>Alphaproteobacteria</taxon>
        <taxon>Hyphomicrobiales</taxon>
        <taxon>Rhizobiaceae</taxon>
        <taxon>Sinorhizobium/Ensifer group</taxon>
        <taxon>Sinorhizobium</taxon>
    </lineage>
</organism>
<proteinExistence type="predicted"/>
<reference evidence="2 3" key="1">
    <citation type="journal article" date="2013" name="Genome Biol.">
        <title>Comparative genomics of the core and accessory genomes of 48 Sinorhizobium strains comprising five genospecies.</title>
        <authorList>
            <person name="Sugawara M."/>
            <person name="Epstein B."/>
            <person name="Badgley B.D."/>
            <person name="Unno T."/>
            <person name="Xu L."/>
            <person name="Reese J."/>
            <person name="Gyaneshwar P."/>
            <person name="Denny R."/>
            <person name="Mudge J."/>
            <person name="Bharti A.K."/>
            <person name="Farmer A.D."/>
            <person name="May G.D."/>
            <person name="Woodward J.E."/>
            <person name="Medigue C."/>
            <person name="Vallenet D."/>
            <person name="Lajus A."/>
            <person name="Rouy Z."/>
            <person name="Martinez-Vaz B."/>
            <person name="Tiffin P."/>
            <person name="Young N.D."/>
            <person name="Sadowsky M.J."/>
        </authorList>
    </citation>
    <scope>NUCLEOTIDE SEQUENCE [LARGE SCALE GENOMIC DNA]</scope>
    <source>
        <strain evidence="2 3">USDA4894</strain>
    </source>
</reference>
<feature type="region of interest" description="Disordered" evidence="1">
    <location>
        <begin position="1"/>
        <end position="34"/>
    </location>
</feature>
<evidence type="ECO:0000313" key="2">
    <source>
        <dbReference type="EMBL" id="MQX18257.1"/>
    </source>
</evidence>
<sequence>MLDSATRVEDWGGFNPGRHLQAPDANPLSDARFSPFAGSATNTSISALPYDAPALHQDYVAPPKQVAPEKREDTGKLEAIDATVRDIGEHFVLVTAAPGGEIVELQVPVELCPPEIRFEGMPISISIDTSSRYSSLKVERRAKKTLLSEDFKSRFTAMTEWADSL</sequence>
<dbReference type="OrthoDB" id="10001399at2"/>
<dbReference type="EMBL" id="WITC01000119">
    <property type="protein sequence ID" value="MQX18257.1"/>
    <property type="molecule type" value="Genomic_DNA"/>
</dbReference>
<keyword evidence="3" id="KW-1185">Reference proteome</keyword>
<comment type="caution">
    <text evidence="2">The sequence shown here is derived from an EMBL/GenBank/DDBJ whole genome shotgun (WGS) entry which is preliminary data.</text>
</comment>
<name>A0A6N7LKH2_SINTE</name>
<evidence type="ECO:0000256" key="1">
    <source>
        <dbReference type="SAM" id="MobiDB-lite"/>
    </source>
</evidence>
<evidence type="ECO:0000313" key="3">
    <source>
        <dbReference type="Proteomes" id="UP000439983"/>
    </source>
</evidence>
<gene>
    <name evidence="2" type="ORF">GHK62_27090</name>
</gene>
<protein>
    <submittedName>
        <fullName evidence="2">Uncharacterized protein</fullName>
    </submittedName>
</protein>
<dbReference type="RefSeq" id="WP_153442067.1">
    <property type="nucleotide sequence ID" value="NZ_JACIGA010000021.1"/>
</dbReference>
<accession>A0A6N7LKH2</accession>
<dbReference type="Proteomes" id="UP000439983">
    <property type="component" value="Unassembled WGS sequence"/>
</dbReference>
<dbReference type="AlphaFoldDB" id="A0A6N7LKH2"/>
<feature type="compositionally biased region" description="Basic and acidic residues" evidence="1">
    <location>
        <begin position="1"/>
        <end position="10"/>
    </location>
</feature>